<organism evidence="3 4">
    <name type="scientific">Flavobacterium lacus</name>
    <dbReference type="NCBI Taxonomy" id="1353778"/>
    <lineage>
        <taxon>Bacteria</taxon>
        <taxon>Pseudomonadati</taxon>
        <taxon>Bacteroidota</taxon>
        <taxon>Flavobacteriia</taxon>
        <taxon>Flavobacteriales</taxon>
        <taxon>Flavobacteriaceae</taxon>
        <taxon>Flavobacterium</taxon>
    </lineage>
</organism>
<feature type="chain" id="PRO_5016289815" description="Fibronectin type-III domain-containing protein" evidence="1">
    <location>
        <begin position="26"/>
        <end position="764"/>
    </location>
</feature>
<dbReference type="PROSITE" id="PS50853">
    <property type="entry name" value="FN3"/>
    <property type="match status" value="2"/>
</dbReference>
<dbReference type="EMBL" id="QLSV01000008">
    <property type="protein sequence ID" value="RAR47506.1"/>
    <property type="molecule type" value="Genomic_DNA"/>
</dbReference>
<sequence>MKKLQLNFKIPFLLLCFFLALKSSAQCDQPTSVVVDIITSNGATLSWNASTSAPGEGYQFEIRTSGAPGSGLTGLVDGGTATDDVFSSSISGLLAETSYFAYVRYQCNITPLYSDWTIGVAFNTEELPAPVAGAPAGVSDTFFTARWIGVNGATGYRIDVSTTSDFSAILPEYDNIFVASPSTTKLIVGLAPSTDYYYRIRAEGNSSSGPVTSVNSNVIMVSTTSEPTLVAVWTINGWLENIEPTIEYDVILDYHFVSDENNTTLQEAKSLTLNEGYTFTLVSGRFLIVADNIINNSTPNSFVVQSNANLNQLDDLAPANVGGITVRRFSSAIFRLDYTMWSSPVTGTQTLKEFSPSTVSNRFYDYDTSSDVFSLIDPLTTVFSPGSGYLIRARNNHVENNGTNSPAEWLGNFVGVPNNGEISIPLNTGGQGYNLVGNPYPSIISAELFIEENISNIEPALHFWRRTNNFTGEGDTGSFYAVYNPFGGTAPSESSEEPNSFIQVGQGFLVQAVTSELNFNNSMKVQDNFENQFFRSSNLNQIEKHRVWLSLTNNNGVFSQLLVGYAEGAINDKDRFDARYINDSNVALTSLINNEEFSIQAKALPFTVEDTIPLGFKIVEAGEYTISVNKMDGLFEAGQLVYLEDTFTSTIHNLSATDYVFSSESGDFKNRFVLRFTDETMSIDQPLNANAVAVFVRDNSIHINTGNSEMESVIIYDVQGRKLFTQEQVNTSEFTINTLAKTNQVLILQIKDQNNNLISKKVVF</sequence>
<dbReference type="NCBIfam" id="NF033708">
    <property type="entry name" value="T9SS_Cterm_ChiA"/>
    <property type="match status" value="1"/>
</dbReference>
<evidence type="ECO:0000259" key="2">
    <source>
        <dbReference type="PROSITE" id="PS50853"/>
    </source>
</evidence>
<feature type="signal peptide" evidence="1">
    <location>
        <begin position="1"/>
        <end position="25"/>
    </location>
</feature>
<dbReference type="InterPro" id="IPR036116">
    <property type="entry name" value="FN3_sf"/>
</dbReference>
<reference evidence="3 4" key="1">
    <citation type="submission" date="2018-06" db="EMBL/GenBank/DDBJ databases">
        <title>Genomic Encyclopedia of Type Strains, Phase III (KMG-III): the genomes of soil and plant-associated and newly described type strains.</title>
        <authorList>
            <person name="Whitman W."/>
        </authorList>
    </citation>
    <scope>NUCLEOTIDE SEQUENCE [LARGE SCALE GENOMIC DNA]</scope>
    <source>
        <strain evidence="3 4">CGMCC 1.12504</strain>
    </source>
</reference>
<dbReference type="Proteomes" id="UP000249518">
    <property type="component" value="Unassembled WGS sequence"/>
</dbReference>
<dbReference type="InterPro" id="IPR013783">
    <property type="entry name" value="Ig-like_fold"/>
</dbReference>
<evidence type="ECO:0000313" key="4">
    <source>
        <dbReference type="Proteomes" id="UP000249518"/>
    </source>
</evidence>
<dbReference type="Gene3D" id="2.60.40.10">
    <property type="entry name" value="Immunoglobulins"/>
    <property type="match status" value="2"/>
</dbReference>
<accession>A0A328WQZ2</accession>
<evidence type="ECO:0000256" key="1">
    <source>
        <dbReference type="SAM" id="SignalP"/>
    </source>
</evidence>
<dbReference type="SUPFAM" id="SSF49265">
    <property type="entry name" value="Fibronectin type III"/>
    <property type="match status" value="1"/>
</dbReference>
<keyword evidence="4" id="KW-1185">Reference proteome</keyword>
<proteinExistence type="predicted"/>
<evidence type="ECO:0000313" key="3">
    <source>
        <dbReference type="EMBL" id="RAR47506.1"/>
    </source>
</evidence>
<feature type="domain" description="Fibronectin type-III" evidence="2">
    <location>
        <begin position="29"/>
        <end position="127"/>
    </location>
</feature>
<dbReference type="SMART" id="SM00060">
    <property type="entry name" value="FN3"/>
    <property type="match status" value="2"/>
</dbReference>
<keyword evidence="1" id="KW-0732">Signal</keyword>
<gene>
    <name evidence="3" type="ORF">B0I10_1082</name>
</gene>
<comment type="caution">
    <text evidence="3">The sequence shown here is derived from an EMBL/GenBank/DDBJ whole genome shotgun (WGS) entry which is preliminary data.</text>
</comment>
<dbReference type="OrthoDB" id="1652165at2"/>
<feature type="domain" description="Fibronectin type-III" evidence="2">
    <location>
        <begin position="129"/>
        <end position="227"/>
    </location>
</feature>
<name>A0A328WQZ2_9FLAO</name>
<dbReference type="InterPro" id="IPR003961">
    <property type="entry name" value="FN3_dom"/>
</dbReference>
<protein>
    <recommendedName>
        <fullName evidence="2">Fibronectin type-III domain-containing protein</fullName>
    </recommendedName>
</protein>
<dbReference type="AlphaFoldDB" id="A0A328WQZ2"/>
<dbReference type="RefSeq" id="WP_112086192.1">
    <property type="nucleotide sequence ID" value="NZ_QLSV01000008.1"/>
</dbReference>